<accession>A0A7J6LQ38</accession>
<reference evidence="1 2" key="1">
    <citation type="submission" date="2020-04" db="EMBL/GenBank/DDBJ databases">
        <title>Perkinsus chesapeaki whole genome sequence.</title>
        <authorList>
            <person name="Bogema D.R."/>
        </authorList>
    </citation>
    <scope>NUCLEOTIDE SEQUENCE [LARGE SCALE GENOMIC DNA]</scope>
    <source>
        <strain evidence="1">ATCC PRA-425</strain>
    </source>
</reference>
<dbReference type="AlphaFoldDB" id="A0A7J6LQ38"/>
<keyword evidence="2" id="KW-1185">Reference proteome</keyword>
<name>A0A7J6LQ38_PERCH</name>
<evidence type="ECO:0000313" key="2">
    <source>
        <dbReference type="Proteomes" id="UP000591131"/>
    </source>
</evidence>
<dbReference type="Proteomes" id="UP000591131">
    <property type="component" value="Unassembled WGS sequence"/>
</dbReference>
<evidence type="ECO:0000313" key="1">
    <source>
        <dbReference type="EMBL" id="KAF4661303.1"/>
    </source>
</evidence>
<dbReference type="GO" id="GO:0005759">
    <property type="term" value="C:mitochondrial matrix"/>
    <property type="evidence" value="ECO:0007669"/>
    <property type="project" value="TreeGrafter"/>
</dbReference>
<organism evidence="1 2">
    <name type="scientific">Perkinsus chesapeaki</name>
    <name type="common">Clam parasite</name>
    <name type="synonym">Perkinsus andrewsi</name>
    <dbReference type="NCBI Taxonomy" id="330153"/>
    <lineage>
        <taxon>Eukaryota</taxon>
        <taxon>Sar</taxon>
        <taxon>Alveolata</taxon>
        <taxon>Perkinsozoa</taxon>
        <taxon>Perkinsea</taxon>
        <taxon>Perkinsida</taxon>
        <taxon>Perkinsidae</taxon>
        <taxon>Perkinsus</taxon>
    </lineage>
</organism>
<dbReference type="GO" id="GO:0003723">
    <property type="term" value="F:RNA binding"/>
    <property type="evidence" value="ECO:0007669"/>
    <property type="project" value="TreeGrafter"/>
</dbReference>
<dbReference type="GO" id="GO:0044528">
    <property type="term" value="P:regulation of mitochondrial mRNA stability"/>
    <property type="evidence" value="ECO:0007669"/>
    <property type="project" value="TreeGrafter"/>
</dbReference>
<sequence length="397" mass="43251">MSLVRPNELHLKGRIYEVANRFKQGRGSKSGDLVVQRRLMDAKNPAEVVKIVLSEPTGKLGTVNFACAMHRCAVWFRKGNPKPDGLSEIPKLALETIGDVWSPREAATMTWALAVTKELPQILEFARLAMTGDGVSGGDVANIVHSFTIAGFSPRDCRTTLAVVAKRLTSMDLSQPDVIEPKQLAAILWGLVKLEFTDVSVMAHLVTTAAVRMTDFNSQDLSMVSWGVARSLALIPDDDAYTKVVQGCVTKIAYRASTVQLSSTQAVTNTLWALARCKQAGLVVPLRRIKMKPLKQRSSQNVANYLWSICVLELSPPNEAELKELISVRFTIRELCNVVWALAHWPQALGLAWDLLPTIIEGSAQLSPLDISSLSKAVAMAAAECGAQSLNKSAACF</sequence>
<dbReference type="InterPro" id="IPR050870">
    <property type="entry name" value="FAST_kinase"/>
</dbReference>
<comment type="caution">
    <text evidence="1">The sequence shown here is derived from an EMBL/GenBank/DDBJ whole genome shotgun (WGS) entry which is preliminary data.</text>
</comment>
<dbReference type="OrthoDB" id="10268122at2759"/>
<dbReference type="PANTHER" id="PTHR21228:SF40">
    <property type="entry name" value="LD45607P"/>
    <property type="match status" value="1"/>
</dbReference>
<dbReference type="GO" id="GO:0035770">
    <property type="term" value="C:ribonucleoprotein granule"/>
    <property type="evidence" value="ECO:0007669"/>
    <property type="project" value="TreeGrafter"/>
</dbReference>
<gene>
    <name evidence="1" type="ORF">FOL47_006752</name>
</gene>
<proteinExistence type="predicted"/>
<dbReference type="EMBL" id="JAAPAO010000383">
    <property type="protein sequence ID" value="KAF4661303.1"/>
    <property type="molecule type" value="Genomic_DNA"/>
</dbReference>
<dbReference type="PANTHER" id="PTHR21228">
    <property type="entry name" value="FAST LEU-RICH DOMAIN-CONTAINING"/>
    <property type="match status" value="1"/>
</dbReference>
<protein>
    <submittedName>
        <fullName evidence="1">Uncharacterized protein</fullName>
    </submittedName>
</protein>
<dbReference type="GO" id="GO:0000963">
    <property type="term" value="P:mitochondrial RNA processing"/>
    <property type="evidence" value="ECO:0007669"/>
    <property type="project" value="TreeGrafter"/>
</dbReference>